<dbReference type="PANTHER" id="PTHR32175:SF5">
    <property type="entry name" value="SULFOTRANSFERASE"/>
    <property type="match status" value="1"/>
</dbReference>
<dbReference type="OrthoDB" id="2015035at2759"/>
<evidence type="ECO:0000313" key="3">
    <source>
        <dbReference type="Proteomes" id="UP000604825"/>
    </source>
</evidence>
<gene>
    <name evidence="2" type="ORF">NCGR_LOCUS52178</name>
</gene>
<dbReference type="InterPro" id="IPR052796">
    <property type="entry name" value="Nod_factor_sulfotransferase"/>
</dbReference>
<evidence type="ECO:0000256" key="1">
    <source>
        <dbReference type="SAM" id="SignalP"/>
    </source>
</evidence>
<sequence>MVLRTRILVLLLLLAGCRGFWGASCFLELEGILEKPEDIVGYLNTKGVSVIFLFRRNTLRRLISVLANDYDKDAKQLNGTHKSHVHSIEEVCEKL</sequence>
<accession>A0A811REZ1</accession>
<evidence type="ECO:0000313" key="2">
    <source>
        <dbReference type="EMBL" id="CAD6268873.1"/>
    </source>
</evidence>
<feature type="signal peptide" evidence="1">
    <location>
        <begin position="1"/>
        <end position="19"/>
    </location>
</feature>
<organism evidence="2 3">
    <name type="scientific">Miscanthus lutarioriparius</name>
    <dbReference type="NCBI Taxonomy" id="422564"/>
    <lineage>
        <taxon>Eukaryota</taxon>
        <taxon>Viridiplantae</taxon>
        <taxon>Streptophyta</taxon>
        <taxon>Embryophyta</taxon>
        <taxon>Tracheophyta</taxon>
        <taxon>Spermatophyta</taxon>
        <taxon>Magnoliopsida</taxon>
        <taxon>Liliopsida</taxon>
        <taxon>Poales</taxon>
        <taxon>Poaceae</taxon>
        <taxon>PACMAD clade</taxon>
        <taxon>Panicoideae</taxon>
        <taxon>Andropogonodae</taxon>
        <taxon>Andropogoneae</taxon>
        <taxon>Saccharinae</taxon>
        <taxon>Miscanthus</taxon>
    </lineage>
</organism>
<comment type="caution">
    <text evidence="2">The sequence shown here is derived from an EMBL/GenBank/DDBJ whole genome shotgun (WGS) entry which is preliminary data.</text>
</comment>
<proteinExistence type="predicted"/>
<dbReference type="AlphaFoldDB" id="A0A811REZ1"/>
<keyword evidence="3" id="KW-1185">Reference proteome</keyword>
<keyword evidence="1" id="KW-0732">Signal</keyword>
<feature type="chain" id="PRO_5032392752" evidence="1">
    <location>
        <begin position="20"/>
        <end position="95"/>
    </location>
</feature>
<dbReference type="PROSITE" id="PS51257">
    <property type="entry name" value="PROKAR_LIPOPROTEIN"/>
    <property type="match status" value="1"/>
</dbReference>
<name>A0A811REZ1_9POAL</name>
<dbReference type="Proteomes" id="UP000604825">
    <property type="component" value="Unassembled WGS sequence"/>
</dbReference>
<dbReference type="EMBL" id="CAJGYO010000014">
    <property type="protein sequence ID" value="CAD6268873.1"/>
    <property type="molecule type" value="Genomic_DNA"/>
</dbReference>
<reference evidence="2" key="1">
    <citation type="submission" date="2020-10" db="EMBL/GenBank/DDBJ databases">
        <authorList>
            <person name="Han B."/>
            <person name="Lu T."/>
            <person name="Zhao Q."/>
            <person name="Huang X."/>
            <person name="Zhao Y."/>
        </authorList>
    </citation>
    <scope>NUCLEOTIDE SEQUENCE</scope>
</reference>
<dbReference type="PANTHER" id="PTHR32175">
    <property type="entry name" value="PROTEIN, PUTATIVE, EXPRESSED-RELATED"/>
    <property type="match status" value="1"/>
</dbReference>
<protein>
    <submittedName>
        <fullName evidence="2">Uncharacterized protein</fullName>
    </submittedName>
</protein>